<evidence type="ECO:0000313" key="2">
    <source>
        <dbReference type="Proteomes" id="UP000324629"/>
    </source>
</evidence>
<gene>
    <name evidence="1" type="ORF">DEA37_0009586</name>
</gene>
<reference evidence="1 2" key="1">
    <citation type="journal article" date="2019" name="Gigascience">
        <title>Whole-genome sequence of the oriental lung fluke Paragonimus westermani.</title>
        <authorList>
            <person name="Oey H."/>
            <person name="Zakrzewski M."/>
            <person name="Narain K."/>
            <person name="Devi K.R."/>
            <person name="Agatsuma T."/>
            <person name="Nawaratna S."/>
            <person name="Gobert G.N."/>
            <person name="Jones M.K."/>
            <person name="Ragan M.A."/>
            <person name="McManus D.P."/>
            <person name="Krause L."/>
        </authorList>
    </citation>
    <scope>NUCLEOTIDE SEQUENCE [LARGE SCALE GENOMIC DNA]</scope>
    <source>
        <strain evidence="1 2">IND2009</strain>
    </source>
</reference>
<proteinExistence type="predicted"/>
<comment type="caution">
    <text evidence="1">The sequence shown here is derived from an EMBL/GenBank/DDBJ whole genome shotgun (WGS) entry which is preliminary data.</text>
</comment>
<dbReference type="Proteomes" id="UP000324629">
    <property type="component" value="Unassembled WGS sequence"/>
</dbReference>
<dbReference type="EMBL" id="QNGE01001785">
    <property type="protein sequence ID" value="KAA3676835.1"/>
    <property type="molecule type" value="Genomic_DNA"/>
</dbReference>
<protein>
    <submittedName>
        <fullName evidence="1">Uncharacterized protein</fullName>
    </submittedName>
</protein>
<accession>A0A5J4NMH4</accession>
<name>A0A5J4NMH4_9TREM</name>
<organism evidence="1 2">
    <name type="scientific">Paragonimus westermani</name>
    <dbReference type="NCBI Taxonomy" id="34504"/>
    <lineage>
        <taxon>Eukaryota</taxon>
        <taxon>Metazoa</taxon>
        <taxon>Spiralia</taxon>
        <taxon>Lophotrochozoa</taxon>
        <taxon>Platyhelminthes</taxon>
        <taxon>Trematoda</taxon>
        <taxon>Digenea</taxon>
        <taxon>Plagiorchiida</taxon>
        <taxon>Troglotremata</taxon>
        <taxon>Troglotrematidae</taxon>
        <taxon>Paragonimus</taxon>
    </lineage>
</organism>
<evidence type="ECO:0000313" key="1">
    <source>
        <dbReference type="EMBL" id="KAA3676835.1"/>
    </source>
</evidence>
<keyword evidence="2" id="KW-1185">Reference proteome</keyword>
<dbReference type="AlphaFoldDB" id="A0A5J4NMH4"/>
<sequence>MTSLDVELPYTNDPFDEVINIVCNHAIEHQLILAIHIDELSKLLRMCTFVIQLMFHGIFMDK</sequence>